<proteinExistence type="predicted"/>
<organism evidence="2 3">
    <name type="scientific">Elysia chlorotica</name>
    <name type="common">Eastern emerald elysia</name>
    <name type="synonym">Sea slug</name>
    <dbReference type="NCBI Taxonomy" id="188477"/>
    <lineage>
        <taxon>Eukaryota</taxon>
        <taxon>Metazoa</taxon>
        <taxon>Spiralia</taxon>
        <taxon>Lophotrochozoa</taxon>
        <taxon>Mollusca</taxon>
        <taxon>Gastropoda</taxon>
        <taxon>Heterobranchia</taxon>
        <taxon>Euthyneura</taxon>
        <taxon>Panpulmonata</taxon>
        <taxon>Sacoglossa</taxon>
        <taxon>Placobranchoidea</taxon>
        <taxon>Plakobranchidae</taxon>
        <taxon>Elysia</taxon>
    </lineage>
</organism>
<dbReference type="SMART" id="SM00355">
    <property type="entry name" value="ZnF_C2H2"/>
    <property type="match status" value="4"/>
</dbReference>
<dbReference type="Proteomes" id="UP000271974">
    <property type="component" value="Unassembled WGS sequence"/>
</dbReference>
<feature type="domain" description="C2H2-type" evidence="1">
    <location>
        <begin position="176"/>
        <end position="199"/>
    </location>
</feature>
<sequence length="247" mass="28233">MTKANMQFNQFLIDWTIVFFSGLAFSKSKAHFGPSYSLWVPGQGCPVGRCGARMITLVSDFRRHWREKHEEIVAKYHCTACLYVSKRKSNLSNHFRKRHGHLAADSSVECVDRVEYHRNQEYIDPYPLSLQNAGKPGVWFPGGACPVLGCGAKTIRKACELKRHWREMHESIVAMYPCSVCGFFAKRRFDVVQHFLSCHGSLSFRNRIGKNHCVGNIMYHQNPSYINPHPLTLASVQGRRDSPSDNE</sequence>
<keyword evidence="3" id="KW-1185">Reference proteome</keyword>
<accession>A0A3S0ZSG5</accession>
<gene>
    <name evidence="2" type="ORF">EGW08_018080</name>
</gene>
<dbReference type="AlphaFoldDB" id="A0A3S0ZSG5"/>
<feature type="domain" description="C2H2-type" evidence="1">
    <location>
        <begin position="76"/>
        <end position="99"/>
    </location>
</feature>
<feature type="domain" description="C2H2-type" evidence="1">
    <location>
        <begin position="143"/>
        <end position="169"/>
    </location>
</feature>
<dbReference type="EMBL" id="RQTK01000859">
    <property type="protein sequence ID" value="RUS74165.1"/>
    <property type="molecule type" value="Genomic_DNA"/>
</dbReference>
<evidence type="ECO:0000313" key="3">
    <source>
        <dbReference type="Proteomes" id="UP000271974"/>
    </source>
</evidence>
<dbReference type="OrthoDB" id="6139552at2759"/>
<feature type="domain" description="C2H2-type" evidence="1">
    <location>
        <begin position="43"/>
        <end position="69"/>
    </location>
</feature>
<reference evidence="2 3" key="1">
    <citation type="submission" date="2019-01" db="EMBL/GenBank/DDBJ databases">
        <title>A draft genome assembly of the solar-powered sea slug Elysia chlorotica.</title>
        <authorList>
            <person name="Cai H."/>
            <person name="Li Q."/>
            <person name="Fang X."/>
            <person name="Li J."/>
            <person name="Curtis N.E."/>
            <person name="Altenburger A."/>
            <person name="Shibata T."/>
            <person name="Feng M."/>
            <person name="Maeda T."/>
            <person name="Schwartz J.A."/>
            <person name="Shigenobu S."/>
            <person name="Lundholm N."/>
            <person name="Nishiyama T."/>
            <person name="Yang H."/>
            <person name="Hasebe M."/>
            <person name="Li S."/>
            <person name="Pierce S.K."/>
            <person name="Wang J."/>
        </authorList>
    </citation>
    <scope>NUCLEOTIDE SEQUENCE [LARGE SCALE GENOMIC DNA]</scope>
    <source>
        <strain evidence="2">EC2010</strain>
        <tissue evidence="2">Whole organism of an adult</tissue>
    </source>
</reference>
<protein>
    <recommendedName>
        <fullName evidence="1">C2H2-type domain-containing protein</fullName>
    </recommendedName>
</protein>
<name>A0A3S0ZSG5_ELYCH</name>
<evidence type="ECO:0000259" key="1">
    <source>
        <dbReference type="SMART" id="SM00355"/>
    </source>
</evidence>
<dbReference type="InterPro" id="IPR013087">
    <property type="entry name" value="Znf_C2H2_type"/>
</dbReference>
<comment type="caution">
    <text evidence="2">The sequence shown here is derived from an EMBL/GenBank/DDBJ whole genome shotgun (WGS) entry which is preliminary data.</text>
</comment>
<evidence type="ECO:0000313" key="2">
    <source>
        <dbReference type="EMBL" id="RUS74165.1"/>
    </source>
</evidence>
<dbReference type="Gene3D" id="3.30.160.60">
    <property type="entry name" value="Classic Zinc Finger"/>
    <property type="match status" value="2"/>
</dbReference>